<gene>
    <name evidence="3" type="ORF">K4G57_03460</name>
</gene>
<feature type="transmembrane region" description="Helical" evidence="1">
    <location>
        <begin position="7"/>
        <end position="28"/>
    </location>
</feature>
<dbReference type="RefSeq" id="WP_221531783.1">
    <property type="nucleotide sequence ID" value="NZ_JAIGYP010000003.1"/>
</dbReference>
<organism evidence="3 4">
    <name type="scientific">Helicobacter turcicus</name>
    <dbReference type="NCBI Taxonomy" id="2867412"/>
    <lineage>
        <taxon>Bacteria</taxon>
        <taxon>Pseudomonadati</taxon>
        <taxon>Campylobacterota</taxon>
        <taxon>Epsilonproteobacteria</taxon>
        <taxon>Campylobacterales</taxon>
        <taxon>Helicobacteraceae</taxon>
        <taxon>Helicobacter</taxon>
    </lineage>
</organism>
<keyword evidence="1" id="KW-0472">Membrane</keyword>
<evidence type="ECO:0000256" key="1">
    <source>
        <dbReference type="SAM" id="Phobius"/>
    </source>
</evidence>
<dbReference type="PANTHER" id="PTHR36698:SF2">
    <property type="entry name" value="MCE_MLAD DOMAIN-CONTAINING PROTEIN"/>
    <property type="match status" value="1"/>
</dbReference>
<keyword evidence="1" id="KW-0812">Transmembrane</keyword>
<sequence>MEARLNYALLGVFLVASLVALAGFVFWMGKYDRNLGAYEEYYLYNKELPKGIRIETPVRYLGLPVGFVKSYGLSKDQGRVEIVLWVKKEITLRQGTRAIVEAQGLTGGNYIALAQGNGEPFGKDSKAVIGFEENWIEKIGSKTGVVFDRLGVGLDNLNTLLSEKNLKNVEISLENIMHASTEFKVALNGFNSVLASTKETMKEIQKSSAFFNASLQRGDYNLRSILTPLLYQLEQNSIHLDGVLQSAQSAVEAFSSSPSGFLFEKQQEILGPRE</sequence>
<keyword evidence="4" id="KW-1185">Reference proteome</keyword>
<dbReference type="Pfam" id="PF02470">
    <property type="entry name" value="MlaD"/>
    <property type="match status" value="1"/>
</dbReference>
<dbReference type="Proteomes" id="UP000700059">
    <property type="component" value="Unassembled WGS sequence"/>
</dbReference>
<dbReference type="PANTHER" id="PTHR36698">
    <property type="entry name" value="BLL5892 PROTEIN"/>
    <property type="match status" value="1"/>
</dbReference>
<dbReference type="EMBL" id="JAIGYQ010000003">
    <property type="protein sequence ID" value="MBX7490526.1"/>
    <property type="molecule type" value="Genomic_DNA"/>
</dbReference>
<keyword evidence="1" id="KW-1133">Transmembrane helix</keyword>
<accession>A0ABS7JMA6</accession>
<evidence type="ECO:0000313" key="4">
    <source>
        <dbReference type="Proteomes" id="UP000700059"/>
    </source>
</evidence>
<name>A0ABS7JMA6_9HELI</name>
<reference evidence="3 4" key="1">
    <citation type="submission" date="2021-08" db="EMBL/GenBank/DDBJ databases">
        <title>Helicobacter spp. isolated from feces of Anatolian Ground Squirrel (Spermophilus xanthoprymnus) in Turkey.</title>
        <authorList>
            <person name="Aydin F."/>
            <person name="Abay S."/>
            <person name="Kayman T."/>
            <person name="Karakaya E."/>
            <person name="Saticioglu I.B."/>
        </authorList>
    </citation>
    <scope>NUCLEOTIDE SEQUENCE [LARGE SCALE GENOMIC DNA]</scope>
    <source>
        <strain evidence="3 4">Faydin-H70</strain>
    </source>
</reference>
<dbReference type="InterPro" id="IPR003399">
    <property type="entry name" value="Mce/MlaD"/>
</dbReference>
<evidence type="ECO:0000313" key="3">
    <source>
        <dbReference type="EMBL" id="MBX7490526.1"/>
    </source>
</evidence>
<evidence type="ECO:0000259" key="2">
    <source>
        <dbReference type="Pfam" id="PF02470"/>
    </source>
</evidence>
<feature type="domain" description="Mce/MlaD" evidence="2">
    <location>
        <begin position="40"/>
        <end position="116"/>
    </location>
</feature>
<proteinExistence type="predicted"/>
<comment type="caution">
    <text evidence="3">The sequence shown here is derived from an EMBL/GenBank/DDBJ whole genome shotgun (WGS) entry which is preliminary data.</text>
</comment>
<protein>
    <submittedName>
        <fullName evidence="3">MlaD family protein</fullName>
    </submittedName>
</protein>